<dbReference type="Proteomes" id="UP000092578">
    <property type="component" value="Unassembled WGS sequence"/>
</dbReference>
<accession>A0A1B9AU90</accession>
<name>A0A1B9AU90_9BACI</name>
<keyword evidence="2" id="KW-1185">Reference proteome</keyword>
<organism evidence="1 2">
    <name type="scientific">Pseudobacillus wudalianchiensis</name>
    <dbReference type="NCBI Taxonomy" id="1743143"/>
    <lineage>
        <taxon>Bacteria</taxon>
        <taxon>Bacillati</taxon>
        <taxon>Bacillota</taxon>
        <taxon>Bacilli</taxon>
        <taxon>Bacillales</taxon>
        <taxon>Bacillaceae</taxon>
        <taxon>Pseudobacillus</taxon>
    </lineage>
</organism>
<evidence type="ECO:0008006" key="3">
    <source>
        <dbReference type="Google" id="ProtNLM"/>
    </source>
</evidence>
<dbReference type="AlphaFoldDB" id="A0A1B9AU90"/>
<reference evidence="2" key="1">
    <citation type="submission" date="2016-05" db="EMBL/GenBank/DDBJ databases">
        <authorList>
            <person name="Liu B."/>
            <person name="Wang J."/>
            <person name="Zhu Y."/>
            <person name="Liu G."/>
            <person name="Chen Q."/>
            <person name="Chen Z."/>
            <person name="Lan J."/>
            <person name="Che J."/>
            <person name="Ge C."/>
            <person name="Shi H."/>
            <person name="Pan Z."/>
            <person name="Liu X."/>
        </authorList>
    </citation>
    <scope>NUCLEOTIDE SEQUENCE [LARGE SCALE GENOMIC DNA]</scope>
    <source>
        <strain evidence="2">FJAT-27215</strain>
    </source>
</reference>
<evidence type="ECO:0000313" key="2">
    <source>
        <dbReference type="Proteomes" id="UP000092578"/>
    </source>
</evidence>
<sequence>MRVIIASTTEQEEIINELVRQLKEEILPLFFEKEELQAMYKLGILQLTDDHFQLFGTLQDAFQVISSLQTIISILETGEPASLPLHYKEIFEKNTALLQKFDIRLPFFLNHFHNKKSMVLDLSCATPANIYLI</sequence>
<dbReference type="InterPro" id="IPR020355">
    <property type="entry name" value="Uncharacterised_YhcU"/>
</dbReference>
<dbReference type="EMBL" id="MAYT01000023">
    <property type="protein sequence ID" value="OCA87436.1"/>
    <property type="molecule type" value="Genomic_DNA"/>
</dbReference>
<protein>
    <recommendedName>
        <fullName evidence="3">YhcU family protein</fullName>
    </recommendedName>
</protein>
<dbReference type="RefSeq" id="WP_065410875.1">
    <property type="nucleotide sequence ID" value="NZ_MAYT01000023.1"/>
</dbReference>
<evidence type="ECO:0000313" key="1">
    <source>
        <dbReference type="EMBL" id="OCA87436.1"/>
    </source>
</evidence>
<dbReference type="Pfam" id="PF17326">
    <property type="entry name" value="DUF5365"/>
    <property type="match status" value="1"/>
</dbReference>
<gene>
    <name evidence="1" type="ORF">A8F95_09420</name>
</gene>
<proteinExistence type="predicted"/>
<comment type="caution">
    <text evidence="1">The sequence shown here is derived from an EMBL/GenBank/DDBJ whole genome shotgun (WGS) entry which is preliminary data.</text>
</comment>